<evidence type="ECO:0000313" key="3">
    <source>
        <dbReference type="Proteomes" id="UP000623269"/>
    </source>
</evidence>
<protein>
    <submittedName>
        <fullName evidence="2">Uncharacterized protein</fullName>
    </submittedName>
</protein>
<dbReference type="EMBL" id="JAEAGR010000012">
    <property type="protein sequence ID" value="MBH1941503.1"/>
    <property type="molecule type" value="Genomic_DNA"/>
</dbReference>
<evidence type="ECO:0000313" key="2">
    <source>
        <dbReference type="EMBL" id="MBH1941503.1"/>
    </source>
</evidence>
<proteinExistence type="predicted"/>
<comment type="caution">
    <text evidence="2">The sequence shown here is derived from an EMBL/GenBank/DDBJ whole genome shotgun (WGS) entry which is preliminary data.</text>
</comment>
<feature type="region of interest" description="Disordered" evidence="1">
    <location>
        <begin position="28"/>
        <end position="54"/>
    </location>
</feature>
<evidence type="ECO:0000256" key="1">
    <source>
        <dbReference type="SAM" id="MobiDB-lite"/>
    </source>
</evidence>
<sequence>MFKIMRAKIPILILLLILVLVSLSEQNDTKEQNETKENETKEQEEISDHTDKTTSPLTDLRMLQLIFPEYEFFSEDTYYLAVDKESGILRTFRIIDTKRSSYGKVVVIEEESNAHVAGFKPIYIAIIDEAEKEMVTELLSFPADVYEYLLSVDDTTVELYYGGCTIYQGWESCYGGKWILENNQWNMIWPEYNYQSTEYYDYWENRKAIIKENHMEILTRITLPQEDEELIPDYTWRYEKSIE</sequence>
<accession>A0A8J7H3A4</accession>
<dbReference type="AlphaFoldDB" id="A0A8J7H3A4"/>
<gene>
    <name evidence="2" type="ORF">I5677_11420</name>
</gene>
<dbReference type="Proteomes" id="UP000623269">
    <property type="component" value="Unassembled WGS sequence"/>
</dbReference>
<organism evidence="2 3">
    <name type="scientific">Mobilitalea sibirica</name>
    <dbReference type="NCBI Taxonomy" id="1462919"/>
    <lineage>
        <taxon>Bacteria</taxon>
        <taxon>Bacillati</taxon>
        <taxon>Bacillota</taxon>
        <taxon>Clostridia</taxon>
        <taxon>Lachnospirales</taxon>
        <taxon>Lachnospiraceae</taxon>
        <taxon>Mobilitalea</taxon>
    </lineage>
</organism>
<reference evidence="2" key="1">
    <citation type="submission" date="2020-12" db="EMBL/GenBank/DDBJ databases">
        <title>M. sibirica DSM 26468T genome.</title>
        <authorList>
            <person name="Thieme N."/>
            <person name="Rettenmaier R."/>
            <person name="Zverlov V."/>
            <person name="Liebl W."/>
        </authorList>
    </citation>
    <scope>NUCLEOTIDE SEQUENCE</scope>
    <source>
        <strain evidence="2">DSM 26468</strain>
    </source>
</reference>
<dbReference type="RefSeq" id="WP_197661722.1">
    <property type="nucleotide sequence ID" value="NZ_JAEAGR010000012.1"/>
</dbReference>
<feature type="compositionally biased region" description="Basic and acidic residues" evidence="1">
    <location>
        <begin position="28"/>
        <end position="52"/>
    </location>
</feature>
<name>A0A8J7H3A4_9FIRM</name>
<keyword evidence="3" id="KW-1185">Reference proteome</keyword>